<organism evidence="12">
    <name type="scientific">Trypanosoma congolense (strain IL3000)</name>
    <dbReference type="NCBI Taxonomy" id="1068625"/>
    <lineage>
        <taxon>Eukaryota</taxon>
        <taxon>Discoba</taxon>
        <taxon>Euglenozoa</taxon>
        <taxon>Kinetoplastea</taxon>
        <taxon>Metakinetoplastina</taxon>
        <taxon>Trypanosomatida</taxon>
        <taxon>Trypanosomatidae</taxon>
        <taxon>Trypanosoma</taxon>
        <taxon>Nannomonas</taxon>
    </lineage>
</organism>
<keyword evidence="5" id="KW-0677">Repeat</keyword>
<dbReference type="GO" id="GO:0006606">
    <property type="term" value="P:protein import into nucleus"/>
    <property type="evidence" value="ECO:0007669"/>
    <property type="project" value="TreeGrafter"/>
</dbReference>
<dbReference type="InterPro" id="IPR037363">
    <property type="entry name" value="Sec13/Seh1_fam"/>
</dbReference>
<evidence type="ECO:0000313" key="12">
    <source>
        <dbReference type="EMBL" id="CCC95411.1"/>
    </source>
</evidence>
<dbReference type="VEuPathDB" id="TriTrypDB:TcIL3000.11.8640"/>
<dbReference type="EMBL" id="HE575324">
    <property type="protein sequence ID" value="CCC95411.1"/>
    <property type="molecule type" value="Genomic_DNA"/>
</dbReference>
<evidence type="ECO:0000256" key="8">
    <source>
        <dbReference type="ARBA" id="ARBA00023010"/>
    </source>
</evidence>
<dbReference type="InterPro" id="IPR015943">
    <property type="entry name" value="WD40/YVTN_repeat-like_dom_sf"/>
</dbReference>
<feature type="repeat" description="WD" evidence="11">
    <location>
        <begin position="62"/>
        <end position="96"/>
    </location>
</feature>
<sequence length="325" mass="34747">MSNVTVDSGHTSKITDAAVDASGKLLASSGEDGTIRVFSTECPIPGESNTNGGASWRLLITLTGHKGPVVSIAWAPAQYYTSALLSCGEDGQVILWGDVGQNPQEWLKIYTTTLSSPPWCTEWAPPAHGKMFAVGCKSGAVVVFTGEGQQWSRAEFNAHPSGCFSLSWGPSMPPGALFTLPLEGDPNAQQQSGTLIAPPRIVTCGGEGRVTVWTRNCEGWHPQELPLDVDASWREVAWAPGVGTRHTYIAAGSEEGFVVVWSQEGDVTGEWTRVLLPQQEDGVTKLSWSPVGTFLLVSCANGTASMWQESTSGQGWERSCELFES</sequence>
<evidence type="ECO:0000256" key="10">
    <source>
        <dbReference type="ARBA" id="ARBA00023242"/>
    </source>
</evidence>
<comment type="subcellular location">
    <subcellularLocation>
        <location evidence="1">Nucleus</location>
        <location evidence="1">Nuclear pore complex</location>
    </subcellularLocation>
</comment>
<keyword evidence="9" id="KW-0906">Nuclear pore complex</keyword>
<keyword evidence="6" id="KW-0509">mRNA transport</keyword>
<keyword evidence="7" id="KW-0653">Protein transport</keyword>
<dbReference type="Pfam" id="PF00400">
    <property type="entry name" value="WD40"/>
    <property type="match status" value="3"/>
</dbReference>
<dbReference type="PROSITE" id="PS50082">
    <property type="entry name" value="WD_REPEATS_2"/>
    <property type="match status" value="2"/>
</dbReference>
<gene>
    <name evidence="12" type="ORF">TCIL3000_11_8640</name>
</gene>
<dbReference type="GO" id="GO:0051028">
    <property type="term" value="P:mRNA transport"/>
    <property type="evidence" value="ECO:0007669"/>
    <property type="project" value="UniProtKB-KW"/>
</dbReference>
<keyword evidence="10" id="KW-0539">Nucleus</keyword>
<evidence type="ECO:0000256" key="6">
    <source>
        <dbReference type="ARBA" id="ARBA00022816"/>
    </source>
</evidence>
<keyword evidence="4 11" id="KW-0853">WD repeat</keyword>
<dbReference type="GO" id="GO:0005198">
    <property type="term" value="F:structural molecule activity"/>
    <property type="evidence" value="ECO:0007669"/>
    <property type="project" value="InterPro"/>
</dbReference>
<keyword evidence="3" id="KW-0813">Transport</keyword>
<evidence type="ECO:0000256" key="9">
    <source>
        <dbReference type="ARBA" id="ARBA00023132"/>
    </source>
</evidence>
<evidence type="ECO:0000256" key="1">
    <source>
        <dbReference type="ARBA" id="ARBA00004567"/>
    </source>
</evidence>
<evidence type="ECO:0000256" key="7">
    <source>
        <dbReference type="ARBA" id="ARBA00022927"/>
    </source>
</evidence>
<protein>
    <submittedName>
        <fullName evidence="12">Uncharacterized protein TCIL3000_11_8640</fullName>
    </submittedName>
</protein>
<evidence type="ECO:0000256" key="3">
    <source>
        <dbReference type="ARBA" id="ARBA00022448"/>
    </source>
</evidence>
<comment type="similarity">
    <text evidence="2">Belongs to the WD repeat SEC13 family.</text>
</comment>
<dbReference type="Gene3D" id="2.130.10.10">
    <property type="entry name" value="YVTN repeat-like/Quinoprotein amine dehydrogenase"/>
    <property type="match status" value="1"/>
</dbReference>
<evidence type="ECO:0000256" key="2">
    <source>
        <dbReference type="ARBA" id="ARBA00010102"/>
    </source>
</evidence>
<dbReference type="PROSITE" id="PS50294">
    <property type="entry name" value="WD_REPEATS_REGION"/>
    <property type="match status" value="2"/>
</dbReference>
<dbReference type="InterPro" id="IPR001680">
    <property type="entry name" value="WD40_rpt"/>
</dbReference>
<evidence type="ECO:0000256" key="11">
    <source>
        <dbReference type="PROSITE-ProRule" id="PRU00221"/>
    </source>
</evidence>
<keyword evidence="8" id="KW-0811">Translocation</keyword>
<dbReference type="InterPro" id="IPR036322">
    <property type="entry name" value="WD40_repeat_dom_sf"/>
</dbReference>
<accession>G0V190</accession>
<dbReference type="AlphaFoldDB" id="G0V190"/>
<evidence type="ECO:0000256" key="5">
    <source>
        <dbReference type="ARBA" id="ARBA00022737"/>
    </source>
</evidence>
<dbReference type="PANTHER" id="PTHR11024">
    <property type="entry name" value="NUCLEAR PORE COMPLEX PROTEIN SEC13 / SEH1 FAMILY MEMBER"/>
    <property type="match status" value="1"/>
</dbReference>
<dbReference type="GO" id="GO:0031080">
    <property type="term" value="C:nuclear pore outer ring"/>
    <property type="evidence" value="ECO:0007669"/>
    <property type="project" value="TreeGrafter"/>
</dbReference>
<name>G0V190_TRYCI</name>
<dbReference type="SMART" id="SM00320">
    <property type="entry name" value="WD40"/>
    <property type="match status" value="5"/>
</dbReference>
<dbReference type="GO" id="GO:0030127">
    <property type="term" value="C:COPII vesicle coat"/>
    <property type="evidence" value="ECO:0007669"/>
    <property type="project" value="TreeGrafter"/>
</dbReference>
<dbReference type="SUPFAM" id="SSF50978">
    <property type="entry name" value="WD40 repeat-like"/>
    <property type="match status" value="1"/>
</dbReference>
<dbReference type="PANTHER" id="PTHR11024:SF2">
    <property type="entry name" value="PROTEIN SEC13 HOMOLOG"/>
    <property type="match status" value="1"/>
</dbReference>
<feature type="repeat" description="WD" evidence="11">
    <location>
        <begin position="7"/>
        <end position="41"/>
    </location>
</feature>
<evidence type="ECO:0000256" key="4">
    <source>
        <dbReference type="ARBA" id="ARBA00022574"/>
    </source>
</evidence>
<reference evidence="12" key="1">
    <citation type="journal article" date="2012" name="Proc. Natl. Acad. Sci. U.S.A.">
        <title>Antigenic diversity is generated by distinct evolutionary mechanisms in African trypanosome species.</title>
        <authorList>
            <person name="Jackson A.P."/>
            <person name="Berry A."/>
            <person name="Aslett M."/>
            <person name="Allison H.C."/>
            <person name="Burton P."/>
            <person name="Vavrova-Anderson J."/>
            <person name="Brown R."/>
            <person name="Browne H."/>
            <person name="Corton N."/>
            <person name="Hauser H."/>
            <person name="Gamble J."/>
            <person name="Gilderthorp R."/>
            <person name="Marcello L."/>
            <person name="McQuillan J."/>
            <person name="Otto T.D."/>
            <person name="Quail M.A."/>
            <person name="Sanders M.J."/>
            <person name="van Tonder A."/>
            <person name="Ginger M.L."/>
            <person name="Field M.C."/>
            <person name="Barry J.D."/>
            <person name="Hertz-Fowler C."/>
            <person name="Berriman M."/>
        </authorList>
    </citation>
    <scope>NUCLEOTIDE SEQUENCE</scope>
    <source>
        <strain evidence="12">IL3000</strain>
    </source>
</reference>
<dbReference type="GO" id="GO:0090114">
    <property type="term" value="P:COPII-coated vesicle budding"/>
    <property type="evidence" value="ECO:0007669"/>
    <property type="project" value="TreeGrafter"/>
</dbReference>
<proteinExistence type="inferred from homology"/>